<evidence type="ECO:0000256" key="5">
    <source>
        <dbReference type="ARBA" id="ARBA00022692"/>
    </source>
</evidence>
<dbReference type="PANTHER" id="PTHR11785">
    <property type="entry name" value="AMINO ACID TRANSPORTER"/>
    <property type="match status" value="1"/>
</dbReference>
<keyword evidence="8 9" id="KW-0472">Membrane</keyword>
<proteinExistence type="inferred from homology"/>
<keyword evidence="4" id="KW-1003">Cell membrane</keyword>
<feature type="transmembrane region" description="Helical" evidence="9">
    <location>
        <begin position="422"/>
        <end position="442"/>
    </location>
</feature>
<evidence type="ECO:0000256" key="2">
    <source>
        <dbReference type="ARBA" id="ARBA00007040"/>
    </source>
</evidence>
<dbReference type="STRING" id="7868.ENSCMIP00000013141"/>
<accession>A0A4W3HBF2</accession>
<dbReference type="InterPro" id="IPR002293">
    <property type="entry name" value="AA/rel_permease1"/>
</dbReference>
<feature type="transmembrane region" description="Helical" evidence="9">
    <location>
        <begin position="37"/>
        <end position="55"/>
    </location>
</feature>
<evidence type="ECO:0000256" key="9">
    <source>
        <dbReference type="SAM" id="Phobius"/>
    </source>
</evidence>
<reference evidence="11" key="3">
    <citation type="journal article" date="2014" name="Nature">
        <title>Elephant shark genome provides unique insights into gnathostome evolution.</title>
        <authorList>
            <consortium name="International Elephant Shark Genome Sequencing Consortium"/>
            <person name="Venkatesh B."/>
            <person name="Lee A.P."/>
            <person name="Ravi V."/>
            <person name="Maurya A.K."/>
            <person name="Lian M.M."/>
            <person name="Swann J.B."/>
            <person name="Ohta Y."/>
            <person name="Flajnik M.F."/>
            <person name="Sutoh Y."/>
            <person name="Kasahara M."/>
            <person name="Hoon S."/>
            <person name="Gangu V."/>
            <person name="Roy S.W."/>
            <person name="Irimia M."/>
            <person name="Korzh V."/>
            <person name="Kondrychyn I."/>
            <person name="Lim Z.W."/>
            <person name="Tay B.H."/>
            <person name="Tohari S."/>
            <person name="Kong K.W."/>
            <person name="Ho S."/>
            <person name="Lorente-Galdos B."/>
            <person name="Quilez J."/>
            <person name="Marques-Bonet T."/>
            <person name="Raney B.J."/>
            <person name="Ingham P.W."/>
            <person name="Tay A."/>
            <person name="Hillier L.W."/>
            <person name="Minx P."/>
            <person name="Boehm T."/>
            <person name="Wilson R.K."/>
            <person name="Brenner S."/>
            <person name="Warren W.C."/>
        </authorList>
    </citation>
    <scope>NUCLEOTIDE SEQUENCE [LARGE SCALE GENOMIC DNA]</scope>
</reference>
<sequence length="502" mass="55670">MKNPNSTNFLNLSNVNNVYSRTSHFIQKRKPTKEVSLMKGVILIIGHVIGAGIFISPVGVLKYTGSYGLSLILWSFGGLFSIIGAMCFAELGTTITKSGASYIYIMEIFGRCAAFIKLWASLLLIEPSLQAITALTFANYLVQPIFSSCDPPFLAVQLLAAASISLITFTNCAYMKWGSRVEILLTYAKMISLIIIIIAGIIKLIQGKRLSHSSPHTDLISAFDGSSWKVDSIVVSLYFTLFSYSGWDILNYMIKEIKNPGRNLPLAIVISLPLVTILYVLTILAFYAVLQPNIILKSGAVAVAFAEESLGIMRWIIPTAVAITCFENLNAAIRLTSRMYLVGGREGQLPALLTLTHINRLTPIPALITNASIALVYLSVGDVFKLIFYYSFSYWFFVGVTVCAQLYLRWQQPNKVRTLKLSLIYPITFCVGMLFLIIVPTYSFTSEAMVGISVMLSGIPVYLIGSAFIQVEWYSPFIMLLAKVTKFTQLLFYCVHADFEDN</sequence>
<reference evidence="11" key="2">
    <citation type="journal article" date="2007" name="PLoS Biol.">
        <title>Survey sequencing and comparative analysis of the elephant shark (Callorhinchus milii) genome.</title>
        <authorList>
            <person name="Venkatesh B."/>
            <person name="Kirkness E.F."/>
            <person name="Loh Y.H."/>
            <person name="Halpern A.L."/>
            <person name="Lee A.P."/>
            <person name="Johnson J."/>
            <person name="Dandona N."/>
            <person name="Viswanathan L.D."/>
            <person name="Tay A."/>
            <person name="Venter J.C."/>
            <person name="Strausberg R.L."/>
            <person name="Brenner S."/>
        </authorList>
    </citation>
    <scope>NUCLEOTIDE SEQUENCE [LARGE SCALE GENOMIC DNA]</scope>
</reference>
<reference evidence="11" key="1">
    <citation type="journal article" date="2006" name="Science">
        <title>Ancient noncoding elements conserved in the human genome.</title>
        <authorList>
            <person name="Venkatesh B."/>
            <person name="Kirkness E.F."/>
            <person name="Loh Y.H."/>
            <person name="Halpern A.L."/>
            <person name="Lee A.P."/>
            <person name="Johnson J."/>
            <person name="Dandona N."/>
            <person name="Viswanathan L.D."/>
            <person name="Tay A."/>
            <person name="Venter J.C."/>
            <person name="Strausberg R.L."/>
            <person name="Brenner S."/>
        </authorList>
    </citation>
    <scope>NUCLEOTIDE SEQUENCE [LARGE SCALE GENOMIC DNA]</scope>
</reference>
<evidence type="ECO:0000256" key="3">
    <source>
        <dbReference type="ARBA" id="ARBA00022448"/>
    </source>
</evidence>
<dbReference type="GeneTree" id="ENSGT00940000158295"/>
<evidence type="ECO:0000256" key="6">
    <source>
        <dbReference type="ARBA" id="ARBA00022970"/>
    </source>
</evidence>
<dbReference type="Pfam" id="PF13520">
    <property type="entry name" value="AA_permease_2"/>
    <property type="match status" value="1"/>
</dbReference>
<dbReference type="FunFam" id="1.20.1740.10:FF:000003">
    <property type="entry name" value="Y+L amino acid transporter 1 isoform X1"/>
    <property type="match status" value="1"/>
</dbReference>
<evidence type="ECO:0000256" key="1">
    <source>
        <dbReference type="ARBA" id="ARBA00004651"/>
    </source>
</evidence>
<dbReference type="GO" id="GO:0005886">
    <property type="term" value="C:plasma membrane"/>
    <property type="evidence" value="ECO:0007669"/>
    <property type="project" value="UniProtKB-SubCell"/>
</dbReference>
<keyword evidence="7 9" id="KW-1133">Transmembrane helix</keyword>
<feature type="transmembrane region" description="Helical" evidence="9">
    <location>
        <begin position="386"/>
        <end position="410"/>
    </location>
</feature>
<evidence type="ECO:0000256" key="7">
    <source>
        <dbReference type="ARBA" id="ARBA00022989"/>
    </source>
</evidence>
<dbReference type="AlphaFoldDB" id="A0A4W3HBF2"/>
<feature type="transmembrane region" description="Helical" evidence="9">
    <location>
        <begin position="266"/>
        <end position="290"/>
    </location>
</feature>
<feature type="transmembrane region" description="Helical" evidence="9">
    <location>
        <begin position="154"/>
        <end position="174"/>
    </location>
</feature>
<reference evidence="10" key="4">
    <citation type="submission" date="2025-08" db="UniProtKB">
        <authorList>
            <consortium name="Ensembl"/>
        </authorList>
    </citation>
    <scope>IDENTIFICATION</scope>
</reference>
<keyword evidence="5 9" id="KW-0812">Transmembrane</keyword>
<keyword evidence="6" id="KW-0029">Amino-acid transport</keyword>
<comment type="subcellular location">
    <subcellularLocation>
        <location evidence="1">Cell membrane</location>
        <topology evidence="1">Multi-pass membrane protein</topology>
    </subcellularLocation>
</comment>
<protein>
    <submittedName>
        <fullName evidence="10">Solute carrier family 7 member 6</fullName>
    </submittedName>
</protein>
<dbReference type="InParanoid" id="A0A4W3HBF2"/>
<dbReference type="PIRSF" id="PIRSF006060">
    <property type="entry name" value="AA_transporter"/>
    <property type="match status" value="1"/>
</dbReference>
<reference evidence="10" key="5">
    <citation type="submission" date="2025-09" db="UniProtKB">
        <authorList>
            <consortium name="Ensembl"/>
        </authorList>
    </citation>
    <scope>IDENTIFICATION</scope>
</reference>
<comment type="similarity">
    <text evidence="2">Belongs to the amino acid-polyamine-organocation (APC) superfamily. L-type amino acid transporter (LAT) (TC 2.A.3.8) family.</text>
</comment>
<dbReference type="Ensembl" id="ENSCMIT00000013433.1">
    <property type="protein sequence ID" value="ENSCMIP00000013141.1"/>
    <property type="gene ID" value="ENSCMIG00000006624.1"/>
</dbReference>
<dbReference type="Gene3D" id="1.20.1740.10">
    <property type="entry name" value="Amino acid/polyamine transporter I"/>
    <property type="match status" value="1"/>
</dbReference>
<feature type="transmembrane region" description="Helical" evidence="9">
    <location>
        <begin position="448"/>
        <end position="469"/>
    </location>
</feature>
<dbReference type="Proteomes" id="UP000314986">
    <property type="component" value="Unassembled WGS sequence"/>
</dbReference>
<feature type="transmembrane region" description="Helical" evidence="9">
    <location>
        <begin position="67"/>
        <end position="89"/>
    </location>
</feature>
<evidence type="ECO:0000313" key="11">
    <source>
        <dbReference type="Proteomes" id="UP000314986"/>
    </source>
</evidence>
<feature type="transmembrane region" description="Helical" evidence="9">
    <location>
        <begin position="186"/>
        <end position="205"/>
    </location>
</feature>
<keyword evidence="11" id="KW-1185">Reference proteome</keyword>
<organism evidence="10 11">
    <name type="scientific">Callorhinchus milii</name>
    <name type="common">Ghost shark</name>
    <dbReference type="NCBI Taxonomy" id="7868"/>
    <lineage>
        <taxon>Eukaryota</taxon>
        <taxon>Metazoa</taxon>
        <taxon>Chordata</taxon>
        <taxon>Craniata</taxon>
        <taxon>Vertebrata</taxon>
        <taxon>Chondrichthyes</taxon>
        <taxon>Holocephali</taxon>
        <taxon>Chimaeriformes</taxon>
        <taxon>Callorhinchidae</taxon>
        <taxon>Callorhinchus</taxon>
    </lineage>
</organism>
<feature type="transmembrane region" description="Helical" evidence="9">
    <location>
        <begin position="233"/>
        <end position="254"/>
    </location>
</feature>
<dbReference type="PANTHER" id="PTHR11785:SF389">
    <property type="entry name" value="Y+L AMINO ACID TRANSPORTER 1-LIKE"/>
    <property type="match status" value="1"/>
</dbReference>
<evidence type="ECO:0000256" key="4">
    <source>
        <dbReference type="ARBA" id="ARBA00022475"/>
    </source>
</evidence>
<name>A0A4W3HBF2_CALMI</name>
<dbReference type="InterPro" id="IPR050598">
    <property type="entry name" value="AminoAcid_Transporter"/>
</dbReference>
<evidence type="ECO:0000256" key="8">
    <source>
        <dbReference type="ARBA" id="ARBA00023136"/>
    </source>
</evidence>
<keyword evidence="3" id="KW-0813">Transport</keyword>
<dbReference type="GO" id="GO:0015179">
    <property type="term" value="F:L-amino acid transmembrane transporter activity"/>
    <property type="evidence" value="ECO:0007669"/>
    <property type="project" value="TreeGrafter"/>
</dbReference>
<evidence type="ECO:0000313" key="10">
    <source>
        <dbReference type="Ensembl" id="ENSCMIP00000013141.1"/>
    </source>
</evidence>